<protein>
    <submittedName>
        <fullName evidence="2">RNA-directed DNA polymerase</fullName>
    </submittedName>
</protein>
<dbReference type="InterPro" id="IPR043128">
    <property type="entry name" value="Rev_trsase/Diguanyl_cyclase"/>
</dbReference>
<name>A0AAE1T4F1_9LAMI</name>
<dbReference type="Pfam" id="PF00078">
    <property type="entry name" value="RVT_1"/>
    <property type="match status" value="1"/>
</dbReference>
<feature type="domain" description="Reverse transcriptase" evidence="1">
    <location>
        <begin position="103"/>
        <end position="193"/>
    </location>
</feature>
<reference evidence="2" key="2">
    <citation type="journal article" date="2024" name="Plant">
        <title>Genomic evolution and insights into agronomic trait innovations of Sesamum species.</title>
        <authorList>
            <person name="Miao H."/>
            <person name="Wang L."/>
            <person name="Qu L."/>
            <person name="Liu H."/>
            <person name="Sun Y."/>
            <person name="Le M."/>
            <person name="Wang Q."/>
            <person name="Wei S."/>
            <person name="Zheng Y."/>
            <person name="Lin W."/>
            <person name="Duan Y."/>
            <person name="Cao H."/>
            <person name="Xiong S."/>
            <person name="Wang X."/>
            <person name="Wei L."/>
            <person name="Li C."/>
            <person name="Ma Q."/>
            <person name="Ju M."/>
            <person name="Zhao R."/>
            <person name="Li G."/>
            <person name="Mu C."/>
            <person name="Tian Q."/>
            <person name="Mei H."/>
            <person name="Zhang T."/>
            <person name="Gao T."/>
            <person name="Zhang H."/>
        </authorList>
    </citation>
    <scope>NUCLEOTIDE SEQUENCE</scope>
    <source>
        <strain evidence="2">K16</strain>
    </source>
</reference>
<dbReference type="AlphaFoldDB" id="A0AAE1T4F1"/>
<dbReference type="InterPro" id="IPR053134">
    <property type="entry name" value="RNA-dir_DNA_polymerase"/>
</dbReference>
<sequence length="237" mass="27453">MLEGWEAYLVHVIAAEKVNPTLKEIPVVRDFPEMFPDDLTGLPLHRKVDFTIETLPGVAPISTAVYRIALVELQELKKQIEELLEKWFIRPSTSPWGAPVLFVKKKDGSIRLCVDYHQLNKVTVKNKYPLPRNNDLLDQLKGVTTFSKIDLWSGYWQLRIAEKDVPKTAFHTRYSHYEFLFMPFGLTIAPTTVDECDLSQKFFGISRVLWRFVEGFSIIAGPLKKLLRKEVVFQWSE</sequence>
<reference evidence="2" key="1">
    <citation type="submission" date="2020-06" db="EMBL/GenBank/DDBJ databases">
        <authorList>
            <person name="Li T."/>
            <person name="Hu X."/>
            <person name="Zhang T."/>
            <person name="Song X."/>
            <person name="Zhang H."/>
            <person name="Dai N."/>
            <person name="Sheng W."/>
            <person name="Hou X."/>
            <person name="Wei L."/>
        </authorList>
    </citation>
    <scope>NUCLEOTIDE SEQUENCE</scope>
    <source>
        <strain evidence="2">K16</strain>
        <tissue evidence="2">Leaf</tissue>
    </source>
</reference>
<dbReference type="PANTHER" id="PTHR24559">
    <property type="entry name" value="TRANSPOSON TY3-I GAG-POL POLYPROTEIN"/>
    <property type="match status" value="1"/>
</dbReference>
<dbReference type="SUPFAM" id="SSF56672">
    <property type="entry name" value="DNA/RNA polymerases"/>
    <property type="match status" value="1"/>
</dbReference>
<accession>A0AAE1T4F1</accession>
<keyword evidence="3" id="KW-1185">Reference proteome</keyword>
<gene>
    <name evidence="2" type="ORF">Sango_2973300</name>
</gene>
<dbReference type="InterPro" id="IPR043502">
    <property type="entry name" value="DNA/RNA_pol_sf"/>
</dbReference>
<dbReference type="Gene3D" id="3.10.10.10">
    <property type="entry name" value="HIV Type 1 Reverse Transcriptase, subunit A, domain 1"/>
    <property type="match status" value="1"/>
</dbReference>
<keyword evidence="2" id="KW-0548">Nucleotidyltransferase</keyword>
<dbReference type="Gene3D" id="3.30.70.270">
    <property type="match status" value="1"/>
</dbReference>
<dbReference type="CDD" id="cd01647">
    <property type="entry name" value="RT_LTR"/>
    <property type="match status" value="1"/>
</dbReference>
<dbReference type="Proteomes" id="UP001289374">
    <property type="component" value="Unassembled WGS sequence"/>
</dbReference>
<keyword evidence="2" id="KW-0808">Transferase</keyword>
<dbReference type="PANTHER" id="PTHR24559:SF444">
    <property type="entry name" value="REVERSE TRANSCRIPTASE DOMAIN-CONTAINING PROTEIN"/>
    <property type="match status" value="1"/>
</dbReference>
<evidence type="ECO:0000313" key="2">
    <source>
        <dbReference type="EMBL" id="KAK4381387.1"/>
    </source>
</evidence>
<evidence type="ECO:0000259" key="1">
    <source>
        <dbReference type="Pfam" id="PF00078"/>
    </source>
</evidence>
<keyword evidence="2" id="KW-0695">RNA-directed DNA polymerase</keyword>
<dbReference type="EMBL" id="JACGWL010000891">
    <property type="protein sequence ID" value="KAK4381387.1"/>
    <property type="molecule type" value="Genomic_DNA"/>
</dbReference>
<organism evidence="2 3">
    <name type="scientific">Sesamum angolense</name>
    <dbReference type="NCBI Taxonomy" id="2727404"/>
    <lineage>
        <taxon>Eukaryota</taxon>
        <taxon>Viridiplantae</taxon>
        <taxon>Streptophyta</taxon>
        <taxon>Embryophyta</taxon>
        <taxon>Tracheophyta</taxon>
        <taxon>Spermatophyta</taxon>
        <taxon>Magnoliopsida</taxon>
        <taxon>eudicotyledons</taxon>
        <taxon>Gunneridae</taxon>
        <taxon>Pentapetalae</taxon>
        <taxon>asterids</taxon>
        <taxon>lamiids</taxon>
        <taxon>Lamiales</taxon>
        <taxon>Pedaliaceae</taxon>
        <taxon>Sesamum</taxon>
    </lineage>
</organism>
<dbReference type="GO" id="GO:0003964">
    <property type="term" value="F:RNA-directed DNA polymerase activity"/>
    <property type="evidence" value="ECO:0007669"/>
    <property type="project" value="UniProtKB-KW"/>
</dbReference>
<comment type="caution">
    <text evidence="2">The sequence shown here is derived from an EMBL/GenBank/DDBJ whole genome shotgun (WGS) entry which is preliminary data.</text>
</comment>
<dbReference type="InterPro" id="IPR000477">
    <property type="entry name" value="RT_dom"/>
</dbReference>
<proteinExistence type="predicted"/>
<evidence type="ECO:0000313" key="3">
    <source>
        <dbReference type="Proteomes" id="UP001289374"/>
    </source>
</evidence>